<evidence type="ECO:0000313" key="2">
    <source>
        <dbReference type="Proteomes" id="UP000772434"/>
    </source>
</evidence>
<proteinExistence type="predicted"/>
<reference evidence="1" key="1">
    <citation type="submission" date="2020-11" db="EMBL/GenBank/DDBJ databases">
        <authorList>
            <consortium name="DOE Joint Genome Institute"/>
            <person name="Ahrendt S."/>
            <person name="Riley R."/>
            <person name="Andreopoulos W."/>
            <person name="Labutti K."/>
            <person name="Pangilinan J."/>
            <person name="Ruiz-Duenas F.J."/>
            <person name="Barrasa J.M."/>
            <person name="Sanchez-Garcia M."/>
            <person name="Camarero S."/>
            <person name="Miyauchi S."/>
            <person name="Serrano A."/>
            <person name="Linde D."/>
            <person name="Babiker R."/>
            <person name="Drula E."/>
            <person name="Ayuso-Fernandez I."/>
            <person name="Pacheco R."/>
            <person name="Padilla G."/>
            <person name="Ferreira P."/>
            <person name="Barriuso J."/>
            <person name="Kellner H."/>
            <person name="Castanera R."/>
            <person name="Alfaro M."/>
            <person name="Ramirez L."/>
            <person name="Pisabarro A.G."/>
            <person name="Kuo A."/>
            <person name="Tritt A."/>
            <person name="Lipzen A."/>
            <person name="He G."/>
            <person name="Yan M."/>
            <person name="Ng V."/>
            <person name="Cullen D."/>
            <person name="Martin F."/>
            <person name="Rosso M.-N."/>
            <person name="Henrissat B."/>
            <person name="Hibbett D."/>
            <person name="Martinez A.T."/>
            <person name="Grigoriev I.V."/>
        </authorList>
    </citation>
    <scope>NUCLEOTIDE SEQUENCE</scope>
    <source>
        <strain evidence="1">AH 40177</strain>
    </source>
</reference>
<dbReference type="AlphaFoldDB" id="A0A9P5PF80"/>
<dbReference type="Proteomes" id="UP000772434">
    <property type="component" value="Unassembled WGS sequence"/>
</dbReference>
<feature type="non-terminal residue" evidence="1">
    <location>
        <position position="228"/>
    </location>
</feature>
<protein>
    <recommendedName>
        <fullName evidence="3">JmjC domain-containing protein</fullName>
    </recommendedName>
</protein>
<dbReference type="OrthoDB" id="3270451at2759"/>
<dbReference type="Gene3D" id="2.60.120.650">
    <property type="entry name" value="Cupin"/>
    <property type="match status" value="1"/>
</dbReference>
<comment type="caution">
    <text evidence="1">The sequence shown here is derived from an EMBL/GenBank/DDBJ whole genome shotgun (WGS) entry which is preliminary data.</text>
</comment>
<accession>A0A9P5PF80</accession>
<evidence type="ECO:0000313" key="1">
    <source>
        <dbReference type="EMBL" id="KAF9062092.1"/>
    </source>
</evidence>
<name>A0A9P5PF80_9AGAR</name>
<feature type="non-terminal residue" evidence="1">
    <location>
        <position position="1"/>
    </location>
</feature>
<sequence length="228" mass="25481">PVHDMSFGLAAKKGAMHKAHVDRSGFVTKVDVHCGGKLWIVCIPSDEKEGCASADAYANDRGYQWFGIYLEAGTSIIMPPGTLHIVLTTDDCLCTGVETFARSTMARTVFTVYHTLAESAFITNTSVADEFLLLLQIVMYWKTELVEHEEAYFHDIETSNESLGHIPNLTRWDDAINVLTLLNFVDLAWVLTPIRYVGKGKEKMPRTYAFAKGAACDLRSWIYSNFSL</sequence>
<keyword evidence="2" id="KW-1185">Reference proteome</keyword>
<evidence type="ECO:0008006" key="3">
    <source>
        <dbReference type="Google" id="ProtNLM"/>
    </source>
</evidence>
<dbReference type="SUPFAM" id="SSF51197">
    <property type="entry name" value="Clavaminate synthase-like"/>
    <property type="match status" value="1"/>
</dbReference>
<dbReference type="EMBL" id="JADNRY010000182">
    <property type="protein sequence ID" value="KAF9062092.1"/>
    <property type="molecule type" value="Genomic_DNA"/>
</dbReference>
<organism evidence="1 2">
    <name type="scientific">Rhodocollybia butyracea</name>
    <dbReference type="NCBI Taxonomy" id="206335"/>
    <lineage>
        <taxon>Eukaryota</taxon>
        <taxon>Fungi</taxon>
        <taxon>Dikarya</taxon>
        <taxon>Basidiomycota</taxon>
        <taxon>Agaricomycotina</taxon>
        <taxon>Agaricomycetes</taxon>
        <taxon>Agaricomycetidae</taxon>
        <taxon>Agaricales</taxon>
        <taxon>Marasmiineae</taxon>
        <taxon>Omphalotaceae</taxon>
        <taxon>Rhodocollybia</taxon>
    </lineage>
</organism>
<gene>
    <name evidence="1" type="ORF">BDP27DRAFT_1195264</name>
</gene>